<evidence type="ECO:0000256" key="1">
    <source>
        <dbReference type="SAM" id="MobiDB-lite"/>
    </source>
</evidence>
<evidence type="ECO:0000313" key="3">
    <source>
        <dbReference type="Proteomes" id="UP000053237"/>
    </source>
</evidence>
<dbReference type="InParanoid" id="A0A024FUF5"/>
<protein>
    <submittedName>
        <fullName evidence="2">Uncharacterized protein</fullName>
    </submittedName>
</protein>
<organism evidence="2 3">
    <name type="scientific">Albugo candida</name>
    <dbReference type="NCBI Taxonomy" id="65357"/>
    <lineage>
        <taxon>Eukaryota</taxon>
        <taxon>Sar</taxon>
        <taxon>Stramenopiles</taxon>
        <taxon>Oomycota</taxon>
        <taxon>Peronosporomycetes</taxon>
        <taxon>Albuginales</taxon>
        <taxon>Albuginaceae</taxon>
        <taxon>Albugo</taxon>
    </lineage>
</organism>
<keyword evidence="3" id="KW-1185">Reference proteome</keyword>
<dbReference type="AlphaFoldDB" id="A0A024FUF5"/>
<feature type="region of interest" description="Disordered" evidence="1">
    <location>
        <begin position="1"/>
        <end position="82"/>
    </location>
</feature>
<comment type="caution">
    <text evidence="2">The sequence shown here is derived from an EMBL/GenBank/DDBJ whole genome shotgun (WGS) entry which is preliminary data.</text>
</comment>
<proteinExistence type="predicted"/>
<dbReference type="Proteomes" id="UP000053237">
    <property type="component" value="Unassembled WGS sequence"/>
</dbReference>
<evidence type="ECO:0000313" key="2">
    <source>
        <dbReference type="EMBL" id="CCI10294.1"/>
    </source>
</evidence>
<reference evidence="2 3" key="1">
    <citation type="submission" date="2012-05" db="EMBL/GenBank/DDBJ databases">
        <title>Recombination and specialization in a pathogen metapopulation.</title>
        <authorList>
            <person name="Gardiner A."/>
            <person name="Kemen E."/>
            <person name="Schultz-Larsen T."/>
            <person name="MacLean D."/>
            <person name="Van Oosterhout C."/>
            <person name="Jones J.D.G."/>
        </authorList>
    </citation>
    <scope>NUCLEOTIDE SEQUENCE [LARGE SCALE GENOMIC DNA]</scope>
    <source>
        <strain evidence="2 3">Ac Nc2</strain>
    </source>
</reference>
<sequence>MPDTDPSLATTPSPRHGLQPESVPTHSAKPDQPDTDPSLATTPSPRHGLRPESVPTHSAKPDQPDTDPSLATTPSPRHGLRPDFLLDQLSLPVPRGVHTGPSHSTTPITTHVVGTDTMAPSSHPVPNGLGTELKQFPSSVFEGLNPGFFSTPFTTKGFRIKLLHQTGLDVAKQPEQDHAVGHLLLHVIEQLEGYNTLSYPYNVFVHNLMDLHR</sequence>
<gene>
    <name evidence="2" type="ORF">BN9_090880</name>
</gene>
<dbReference type="EMBL" id="CAIX01000201">
    <property type="protein sequence ID" value="CCI10294.1"/>
    <property type="molecule type" value="Genomic_DNA"/>
</dbReference>
<accession>A0A024FUF5</accession>
<name>A0A024FUF5_9STRA</name>